<gene>
    <name evidence="2" type="ORF">TELCIR_22071</name>
</gene>
<dbReference type="GO" id="GO:0006086">
    <property type="term" value="P:pyruvate decarboxylation to acetyl-CoA"/>
    <property type="evidence" value="ECO:0007669"/>
    <property type="project" value="InterPro"/>
</dbReference>
<evidence type="ECO:0000313" key="3">
    <source>
        <dbReference type="Proteomes" id="UP000230423"/>
    </source>
</evidence>
<dbReference type="PANTHER" id="PTHR23151">
    <property type="entry name" value="DIHYDROLIPOAMIDE ACETYL/SUCCINYL-TRANSFERASE-RELATED"/>
    <property type="match status" value="1"/>
</dbReference>
<feature type="domain" description="2-oxoacid dehydrogenase acyltransferase catalytic" evidence="1">
    <location>
        <begin position="2"/>
        <end position="155"/>
    </location>
</feature>
<dbReference type="GO" id="GO:0045254">
    <property type="term" value="C:pyruvate dehydrogenase complex"/>
    <property type="evidence" value="ECO:0007669"/>
    <property type="project" value="InterPro"/>
</dbReference>
<dbReference type="GO" id="GO:0004742">
    <property type="term" value="F:dihydrolipoyllysine-residue acetyltransferase activity"/>
    <property type="evidence" value="ECO:0007669"/>
    <property type="project" value="TreeGrafter"/>
</dbReference>
<accession>A0A2G9TEX7</accession>
<evidence type="ECO:0000313" key="2">
    <source>
        <dbReference type="EMBL" id="PIO56529.1"/>
    </source>
</evidence>
<dbReference type="EMBL" id="KZ375349">
    <property type="protein sequence ID" value="PIO56529.1"/>
    <property type="molecule type" value="Genomic_DNA"/>
</dbReference>
<dbReference type="InterPro" id="IPR001078">
    <property type="entry name" value="2-oxoacid_DH_actylTfrase"/>
</dbReference>
<proteinExistence type="predicted"/>
<evidence type="ECO:0000259" key="1">
    <source>
        <dbReference type="Pfam" id="PF00198"/>
    </source>
</evidence>
<organism evidence="2 3">
    <name type="scientific">Teladorsagia circumcincta</name>
    <name type="common">Brown stomach worm</name>
    <name type="synonym">Ostertagia circumcincta</name>
    <dbReference type="NCBI Taxonomy" id="45464"/>
    <lineage>
        <taxon>Eukaryota</taxon>
        <taxon>Metazoa</taxon>
        <taxon>Ecdysozoa</taxon>
        <taxon>Nematoda</taxon>
        <taxon>Chromadorea</taxon>
        <taxon>Rhabditida</taxon>
        <taxon>Rhabditina</taxon>
        <taxon>Rhabditomorpha</taxon>
        <taxon>Strongyloidea</taxon>
        <taxon>Trichostrongylidae</taxon>
        <taxon>Teladorsagia</taxon>
    </lineage>
</organism>
<protein>
    <submittedName>
        <fullName evidence="2">2-oxo acid dehydrogenase acyltransferase</fullName>
    </submittedName>
</protein>
<dbReference type="Proteomes" id="UP000230423">
    <property type="component" value="Unassembled WGS sequence"/>
</dbReference>
<reference evidence="2 3" key="1">
    <citation type="submission" date="2015-09" db="EMBL/GenBank/DDBJ databases">
        <title>Draft genome of the parasitic nematode Teladorsagia circumcincta isolate WARC Sus (inbred).</title>
        <authorList>
            <person name="Mitreva M."/>
        </authorList>
    </citation>
    <scope>NUCLEOTIDE SEQUENCE [LARGE SCALE GENOMIC DNA]</scope>
    <source>
        <strain evidence="2 3">S</strain>
    </source>
</reference>
<keyword evidence="2" id="KW-0808">Transferase</keyword>
<dbReference type="InterPro" id="IPR045257">
    <property type="entry name" value="E2/Pdx1"/>
</dbReference>
<dbReference type="AlphaFoldDB" id="A0A2G9TEX7"/>
<dbReference type="PANTHER" id="PTHR23151:SF90">
    <property type="entry name" value="DIHYDROLIPOYLLYSINE-RESIDUE ACETYLTRANSFERASE COMPONENT OF PYRUVATE DEHYDROGENASE COMPLEX, MITOCHONDRIAL-RELATED"/>
    <property type="match status" value="1"/>
</dbReference>
<dbReference type="OrthoDB" id="537444at2759"/>
<dbReference type="SUPFAM" id="SSF52777">
    <property type="entry name" value="CoA-dependent acyltransferases"/>
    <property type="match status" value="1"/>
</dbReference>
<dbReference type="Pfam" id="PF00198">
    <property type="entry name" value="2-oxoacid_dh"/>
    <property type="match status" value="1"/>
</dbReference>
<dbReference type="Gene3D" id="3.30.559.10">
    <property type="entry name" value="Chloramphenicol acetyltransferase-like domain"/>
    <property type="match status" value="1"/>
</dbReference>
<dbReference type="InterPro" id="IPR023213">
    <property type="entry name" value="CAT-like_dom_sf"/>
</dbReference>
<keyword evidence="2" id="KW-0012">Acyltransferase</keyword>
<name>A0A2G9TEX7_TELCI</name>
<sequence>MLHQFQQSIPHGYQSATVQADTIMAIQAELQAKGVDVPLNSFIIKAAALALRAVPEVNVRYSSESHLTFVPTVDISVAYGQTNLIVRSADILGIQDISVRVKDMADRASENKLQPEECQGGSFTISNLGMFDSVEQFTAIIHPPQAAILTIGGTRIDMDENFKPINRYGCH</sequence>
<keyword evidence="3" id="KW-1185">Reference proteome</keyword>